<dbReference type="Proteomes" id="UP001497453">
    <property type="component" value="Chromosome 4"/>
</dbReference>
<accession>A0ABP1DF70</accession>
<feature type="transmembrane region" description="Helical" evidence="2">
    <location>
        <begin position="137"/>
        <end position="157"/>
    </location>
</feature>
<evidence type="ECO:0000256" key="2">
    <source>
        <dbReference type="SAM" id="Phobius"/>
    </source>
</evidence>
<feature type="transmembrane region" description="Helical" evidence="2">
    <location>
        <begin position="105"/>
        <end position="125"/>
    </location>
</feature>
<keyword evidence="2" id="KW-0812">Transmembrane</keyword>
<protein>
    <recommendedName>
        <fullName evidence="5">VanZ-like domain-containing protein</fullName>
    </recommendedName>
</protein>
<feature type="transmembrane region" description="Helical" evidence="2">
    <location>
        <begin position="46"/>
        <end position="64"/>
    </location>
</feature>
<evidence type="ECO:0008006" key="5">
    <source>
        <dbReference type="Google" id="ProtNLM"/>
    </source>
</evidence>
<organism evidence="3 4">
    <name type="scientific">Somion occarium</name>
    <dbReference type="NCBI Taxonomy" id="3059160"/>
    <lineage>
        <taxon>Eukaryota</taxon>
        <taxon>Fungi</taxon>
        <taxon>Dikarya</taxon>
        <taxon>Basidiomycota</taxon>
        <taxon>Agaricomycotina</taxon>
        <taxon>Agaricomycetes</taxon>
        <taxon>Polyporales</taxon>
        <taxon>Cerrenaceae</taxon>
        <taxon>Somion</taxon>
    </lineage>
</organism>
<keyword evidence="2" id="KW-1133">Transmembrane helix</keyword>
<feature type="region of interest" description="Disordered" evidence="1">
    <location>
        <begin position="198"/>
        <end position="263"/>
    </location>
</feature>
<feature type="compositionally biased region" description="Acidic residues" evidence="1">
    <location>
        <begin position="229"/>
        <end position="239"/>
    </location>
</feature>
<feature type="transmembrane region" description="Helical" evidence="2">
    <location>
        <begin position="76"/>
        <end position="93"/>
    </location>
</feature>
<keyword evidence="4" id="KW-1185">Reference proteome</keyword>
<reference evidence="4" key="1">
    <citation type="submission" date="2024-04" db="EMBL/GenBank/DDBJ databases">
        <authorList>
            <person name="Shaw F."/>
            <person name="Minotto A."/>
        </authorList>
    </citation>
    <scope>NUCLEOTIDE SEQUENCE [LARGE SCALE GENOMIC DNA]</scope>
</reference>
<evidence type="ECO:0000256" key="1">
    <source>
        <dbReference type="SAM" id="MobiDB-lite"/>
    </source>
</evidence>
<dbReference type="PANTHER" id="PTHR28008:SF1">
    <property type="entry name" value="DOMAIN PROTEIN, PUTATIVE (AFU_ORTHOLOGUE AFUA_3G10980)-RELATED"/>
    <property type="match status" value="1"/>
</dbReference>
<keyword evidence="2" id="KW-0472">Membrane</keyword>
<gene>
    <name evidence="3" type="ORF">GFSPODELE1_LOCUS5892</name>
</gene>
<sequence length="263" mass="30346">MSTSESRWGRSTKKLRKSFRKANKAVMRSYHFRIPVYDMPVRLRPWFLLFTLLIMALLAFLGFTNFSRSLPLNDKLLHFFCLMLATAVFYFIFDIEEDARRIWFWRHAPLIFTGVVCFFLGGIVSEFVQSMLPYKEFQFGDVVANLLGSAIGLYIAYNLERYYRSRREISRLYRPLDTDYLSSEDEDDLESGVQLLPTHHDNRAATNGPKSPAKSSRLADVWDTREDLFDIGEESDEEDSLRPGPAASGPPMPNPKILVTSSE</sequence>
<dbReference type="PANTHER" id="PTHR28008">
    <property type="entry name" value="DOMAIN PROTEIN, PUTATIVE (AFU_ORTHOLOGUE AFUA_3G10980)-RELATED"/>
    <property type="match status" value="1"/>
</dbReference>
<evidence type="ECO:0000313" key="4">
    <source>
        <dbReference type="Proteomes" id="UP001497453"/>
    </source>
</evidence>
<name>A0ABP1DF70_9APHY</name>
<evidence type="ECO:0000313" key="3">
    <source>
        <dbReference type="EMBL" id="CAL1706485.1"/>
    </source>
</evidence>
<proteinExistence type="predicted"/>
<dbReference type="EMBL" id="OZ037947">
    <property type="protein sequence ID" value="CAL1706485.1"/>
    <property type="molecule type" value="Genomic_DNA"/>
</dbReference>